<reference evidence="2 3" key="1">
    <citation type="submission" date="2022-06" db="EMBL/GenBank/DDBJ databases">
        <authorList>
            <person name="So Y."/>
        </authorList>
    </citation>
    <scope>NUCLEOTIDE SEQUENCE [LARGE SCALE GENOMIC DNA]</scope>
    <source>
        <strain evidence="2 3">STR3</strain>
    </source>
</reference>
<keyword evidence="1" id="KW-0812">Transmembrane</keyword>
<evidence type="ECO:0000313" key="3">
    <source>
        <dbReference type="Proteomes" id="UP001204524"/>
    </source>
</evidence>
<evidence type="ECO:0008006" key="4">
    <source>
        <dbReference type="Google" id="ProtNLM"/>
    </source>
</evidence>
<protein>
    <recommendedName>
        <fullName evidence="4">Integral membrane protein</fullName>
    </recommendedName>
</protein>
<keyword evidence="1" id="KW-0472">Membrane</keyword>
<feature type="transmembrane region" description="Helical" evidence="1">
    <location>
        <begin position="38"/>
        <end position="56"/>
    </location>
</feature>
<keyword evidence="3" id="KW-1185">Reference proteome</keyword>
<organism evidence="2 3">
    <name type="scientific">Nocardioides pinisoli</name>
    <dbReference type="NCBI Taxonomy" id="2950279"/>
    <lineage>
        <taxon>Bacteria</taxon>
        <taxon>Bacillati</taxon>
        <taxon>Actinomycetota</taxon>
        <taxon>Actinomycetes</taxon>
        <taxon>Propionibacteriales</taxon>
        <taxon>Nocardioidaceae</taxon>
        <taxon>Nocardioides</taxon>
    </lineage>
</organism>
<name>A0ABT1L1A7_9ACTN</name>
<comment type="caution">
    <text evidence="2">The sequence shown here is derived from an EMBL/GenBank/DDBJ whole genome shotgun (WGS) entry which is preliminary data.</text>
</comment>
<feature type="transmembrane region" description="Helical" evidence="1">
    <location>
        <begin position="7"/>
        <end position="32"/>
    </location>
</feature>
<dbReference type="EMBL" id="JANARS010000009">
    <property type="protein sequence ID" value="MCP3423795.1"/>
    <property type="molecule type" value="Genomic_DNA"/>
</dbReference>
<dbReference type="RefSeq" id="WP_254182960.1">
    <property type="nucleotide sequence ID" value="NZ_JANARS010000009.1"/>
</dbReference>
<dbReference type="Proteomes" id="UP001204524">
    <property type="component" value="Unassembled WGS sequence"/>
</dbReference>
<sequence length="124" mass="12968">MDRRERVLAITAAVEAMLLVYGAVVAFLTASPQSGHDMLLGAALLCLAAPLAWHAVPKRVPQADPLRLLVIVPNAVLMMLCFSGMLGAASGDTPWPALVAVLAAGVIVVAVRLSHRKVRAVAQP</sequence>
<keyword evidence="1" id="KW-1133">Transmembrane helix</keyword>
<evidence type="ECO:0000313" key="2">
    <source>
        <dbReference type="EMBL" id="MCP3423795.1"/>
    </source>
</evidence>
<gene>
    <name evidence="2" type="ORF">NCI01_18465</name>
</gene>
<proteinExistence type="predicted"/>
<evidence type="ECO:0000256" key="1">
    <source>
        <dbReference type="SAM" id="Phobius"/>
    </source>
</evidence>
<feature type="transmembrane region" description="Helical" evidence="1">
    <location>
        <begin position="68"/>
        <end position="89"/>
    </location>
</feature>
<feature type="transmembrane region" description="Helical" evidence="1">
    <location>
        <begin position="95"/>
        <end position="113"/>
    </location>
</feature>
<accession>A0ABT1L1A7</accession>